<protein>
    <submittedName>
        <fullName evidence="3">CREB1</fullName>
    </submittedName>
</protein>
<name>A0A812CIV7_ACAPH</name>
<dbReference type="EMBL" id="CAHIKZ030001463">
    <property type="protein sequence ID" value="CAE1265016.1"/>
    <property type="molecule type" value="Genomic_DNA"/>
</dbReference>
<proteinExistence type="predicted"/>
<reference evidence="3" key="1">
    <citation type="submission" date="2021-01" db="EMBL/GenBank/DDBJ databases">
        <authorList>
            <person name="Li R."/>
            <person name="Bekaert M."/>
        </authorList>
    </citation>
    <scope>NUCLEOTIDE SEQUENCE</scope>
    <source>
        <strain evidence="3">Farmed</strain>
    </source>
</reference>
<keyword evidence="4" id="KW-1185">Reference proteome</keyword>
<dbReference type="Proteomes" id="UP000597762">
    <property type="component" value="Unassembled WGS sequence"/>
</dbReference>
<feature type="region of interest" description="Disordered" evidence="1">
    <location>
        <begin position="1"/>
        <end position="75"/>
    </location>
</feature>
<keyword evidence="2" id="KW-0472">Membrane</keyword>
<evidence type="ECO:0000256" key="1">
    <source>
        <dbReference type="SAM" id="MobiDB-lite"/>
    </source>
</evidence>
<feature type="transmembrane region" description="Helical" evidence="2">
    <location>
        <begin position="143"/>
        <end position="167"/>
    </location>
</feature>
<sequence>MKEEFEQKLKPIPVAEDSSNQSTKKTEEQKCSSSTNNAEVLTKAVPDSKPQTPMTPLSEIKGNESPSLNKVTVPTPLGLQDTNVCMRSVGTSSRESIRKKTSSKQGADFKKSEPVPPISDAETQVEMDPSNKPKTPLQDTGSLVILSFSLSVSFFSFPLFHLTFYFYLFPYFSASDYLFLPLTFSCSSSFSSFHLLFIFYTPSLTLNPSFSFDFHSLCL</sequence>
<accession>A0A812CIV7</accession>
<evidence type="ECO:0000313" key="4">
    <source>
        <dbReference type="Proteomes" id="UP000597762"/>
    </source>
</evidence>
<dbReference type="AlphaFoldDB" id="A0A812CIV7"/>
<feature type="region of interest" description="Disordered" evidence="1">
    <location>
        <begin position="88"/>
        <end position="134"/>
    </location>
</feature>
<gene>
    <name evidence="3" type="ORF">SPHA_34477</name>
</gene>
<keyword evidence="2" id="KW-1133">Transmembrane helix</keyword>
<comment type="caution">
    <text evidence="3">The sequence shown here is derived from an EMBL/GenBank/DDBJ whole genome shotgun (WGS) entry which is preliminary data.</text>
</comment>
<feature type="transmembrane region" description="Helical" evidence="2">
    <location>
        <begin position="179"/>
        <end position="200"/>
    </location>
</feature>
<evidence type="ECO:0000256" key="2">
    <source>
        <dbReference type="SAM" id="Phobius"/>
    </source>
</evidence>
<organism evidence="3 4">
    <name type="scientific">Acanthosepion pharaonis</name>
    <name type="common">Pharaoh cuttlefish</name>
    <name type="synonym">Sepia pharaonis</name>
    <dbReference type="NCBI Taxonomy" id="158019"/>
    <lineage>
        <taxon>Eukaryota</taxon>
        <taxon>Metazoa</taxon>
        <taxon>Spiralia</taxon>
        <taxon>Lophotrochozoa</taxon>
        <taxon>Mollusca</taxon>
        <taxon>Cephalopoda</taxon>
        <taxon>Coleoidea</taxon>
        <taxon>Decapodiformes</taxon>
        <taxon>Sepiida</taxon>
        <taxon>Sepiina</taxon>
        <taxon>Sepiidae</taxon>
        <taxon>Acanthosepion</taxon>
    </lineage>
</organism>
<evidence type="ECO:0000313" key="3">
    <source>
        <dbReference type="EMBL" id="CAE1265016.1"/>
    </source>
</evidence>
<keyword evidence="2" id="KW-0812">Transmembrane</keyword>